<comment type="caution">
    <text evidence="1">The sequence shown here is derived from an EMBL/GenBank/DDBJ whole genome shotgun (WGS) entry which is preliminary data.</text>
</comment>
<name>A0A8S9SLM6_BRACR</name>
<dbReference type="Proteomes" id="UP000712600">
    <property type="component" value="Unassembled WGS sequence"/>
</dbReference>
<reference evidence="1" key="1">
    <citation type="submission" date="2019-12" db="EMBL/GenBank/DDBJ databases">
        <title>Genome sequencing and annotation of Brassica cretica.</title>
        <authorList>
            <person name="Studholme D.J."/>
            <person name="Sarris P."/>
        </authorList>
    </citation>
    <scope>NUCLEOTIDE SEQUENCE</scope>
    <source>
        <strain evidence="1">PFS-109/04</strain>
        <tissue evidence="1">Leaf</tissue>
    </source>
</reference>
<dbReference type="EMBL" id="QGKX02000004">
    <property type="protein sequence ID" value="KAF3601739.1"/>
    <property type="molecule type" value="Genomic_DNA"/>
</dbReference>
<dbReference type="AlphaFoldDB" id="A0A8S9SLM6"/>
<evidence type="ECO:0000313" key="2">
    <source>
        <dbReference type="Proteomes" id="UP000712600"/>
    </source>
</evidence>
<protein>
    <submittedName>
        <fullName evidence="1">Uncharacterized protein</fullName>
    </submittedName>
</protein>
<evidence type="ECO:0000313" key="1">
    <source>
        <dbReference type="EMBL" id="KAF3601739.1"/>
    </source>
</evidence>
<proteinExistence type="predicted"/>
<sequence length="259" mass="29121">METFSCSDNTNLNPRSASSSLVRRESVPEDLFSFYLYFSFALWLPQPSPTDTQAPLEQLRTYNPKSAREDGRLKALGGFWRRSEVDRVRRVTCECYSSSTDIPKATTVRFVRGVGQWLRSVASVLADSDFFYPSSGKDLDDSVIEDACRSSLLACVRGVFWRRCVKPTRLMEAAGSSMVRWWLGEKALFLWLSGKARDLLTGSRSQHVARSRILERGQPETRGLGGCPNLQDYNALVPDYLESPTVEYAPSVEVAVVTH</sequence>
<organism evidence="1 2">
    <name type="scientific">Brassica cretica</name>
    <name type="common">Mustard</name>
    <dbReference type="NCBI Taxonomy" id="69181"/>
    <lineage>
        <taxon>Eukaryota</taxon>
        <taxon>Viridiplantae</taxon>
        <taxon>Streptophyta</taxon>
        <taxon>Embryophyta</taxon>
        <taxon>Tracheophyta</taxon>
        <taxon>Spermatophyta</taxon>
        <taxon>Magnoliopsida</taxon>
        <taxon>eudicotyledons</taxon>
        <taxon>Gunneridae</taxon>
        <taxon>Pentapetalae</taxon>
        <taxon>rosids</taxon>
        <taxon>malvids</taxon>
        <taxon>Brassicales</taxon>
        <taxon>Brassicaceae</taxon>
        <taxon>Brassiceae</taxon>
        <taxon>Brassica</taxon>
    </lineage>
</organism>
<gene>
    <name evidence="1" type="ORF">F2Q69_00035444</name>
</gene>
<accession>A0A8S9SLM6</accession>